<proteinExistence type="predicted"/>
<dbReference type="EMBL" id="ML208265">
    <property type="protein sequence ID" value="TFK74911.1"/>
    <property type="molecule type" value="Genomic_DNA"/>
</dbReference>
<protein>
    <submittedName>
        <fullName evidence="1">Uncharacterized protein</fullName>
    </submittedName>
</protein>
<sequence>MSANDFYNGGKPQGHHQEGYYPPQGISIHPEDFSTSNFSVPLHLEDYIFSHPFFNISCLLRYFRTTPRRLLSPGATASLPATGWILSTTPSTRLSAARGIPTRLSTSASTADCHSVSAPYYRPLRTVSPSRFISQQQPDKGGSSGGCMACLAGMCLCCCAEEICDCLF</sequence>
<evidence type="ECO:0000313" key="2">
    <source>
        <dbReference type="Proteomes" id="UP000308600"/>
    </source>
</evidence>
<reference evidence="1 2" key="1">
    <citation type="journal article" date="2019" name="Nat. Ecol. Evol.">
        <title>Megaphylogeny resolves global patterns of mushroom evolution.</title>
        <authorList>
            <person name="Varga T."/>
            <person name="Krizsan K."/>
            <person name="Foldi C."/>
            <person name="Dima B."/>
            <person name="Sanchez-Garcia M."/>
            <person name="Sanchez-Ramirez S."/>
            <person name="Szollosi G.J."/>
            <person name="Szarkandi J.G."/>
            <person name="Papp V."/>
            <person name="Albert L."/>
            <person name="Andreopoulos W."/>
            <person name="Angelini C."/>
            <person name="Antonin V."/>
            <person name="Barry K.W."/>
            <person name="Bougher N.L."/>
            <person name="Buchanan P."/>
            <person name="Buyck B."/>
            <person name="Bense V."/>
            <person name="Catcheside P."/>
            <person name="Chovatia M."/>
            <person name="Cooper J."/>
            <person name="Damon W."/>
            <person name="Desjardin D."/>
            <person name="Finy P."/>
            <person name="Geml J."/>
            <person name="Haridas S."/>
            <person name="Hughes K."/>
            <person name="Justo A."/>
            <person name="Karasinski D."/>
            <person name="Kautmanova I."/>
            <person name="Kiss B."/>
            <person name="Kocsube S."/>
            <person name="Kotiranta H."/>
            <person name="LaButti K.M."/>
            <person name="Lechner B.E."/>
            <person name="Liimatainen K."/>
            <person name="Lipzen A."/>
            <person name="Lukacs Z."/>
            <person name="Mihaltcheva S."/>
            <person name="Morgado L.N."/>
            <person name="Niskanen T."/>
            <person name="Noordeloos M.E."/>
            <person name="Ohm R.A."/>
            <person name="Ortiz-Santana B."/>
            <person name="Ovrebo C."/>
            <person name="Racz N."/>
            <person name="Riley R."/>
            <person name="Savchenko A."/>
            <person name="Shiryaev A."/>
            <person name="Soop K."/>
            <person name="Spirin V."/>
            <person name="Szebenyi C."/>
            <person name="Tomsovsky M."/>
            <person name="Tulloss R.E."/>
            <person name="Uehling J."/>
            <person name="Grigoriev I.V."/>
            <person name="Vagvolgyi C."/>
            <person name="Papp T."/>
            <person name="Martin F.M."/>
            <person name="Miettinen O."/>
            <person name="Hibbett D.S."/>
            <person name="Nagy L.G."/>
        </authorList>
    </citation>
    <scope>NUCLEOTIDE SEQUENCE [LARGE SCALE GENOMIC DNA]</scope>
    <source>
        <strain evidence="1 2">NL-1719</strain>
    </source>
</reference>
<keyword evidence="2" id="KW-1185">Reference proteome</keyword>
<gene>
    <name evidence="1" type="ORF">BDN72DRAFT_599397</name>
</gene>
<organism evidence="1 2">
    <name type="scientific">Pluteus cervinus</name>
    <dbReference type="NCBI Taxonomy" id="181527"/>
    <lineage>
        <taxon>Eukaryota</taxon>
        <taxon>Fungi</taxon>
        <taxon>Dikarya</taxon>
        <taxon>Basidiomycota</taxon>
        <taxon>Agaricomycotina</taxon>
        <taxon>Agaricomycetes</taxon>
        <taxon>Agaricomycetidae</taxon>
        <taxon>Agaricales</taxon>
        <taxon>Pluteineae</taxon>
        <taxon>Pluteaceae</taxon>
        <taxon>Pluteus</taxon>
    </lineage>
</organism>
<accession>A0ACD3BB84</accession>
<dbReference type="Proteomes" id="UP000308600">
    <property type="component" value="Unassembled WGS sequence"/>
</dbReference>
<name>A0ACD3BB84_9AGAR</name>
<evidence type="ECO:0000313" key="1">
    <source>
        <dbReference type="EMBL" id="TFK74911.1"/>
    </source>
</evidence>